<sequence>MMTAHAKPFISGQGRKLRPTRLRDEYQHIEKLAELVSQAVMNGTLRELFD</sequence>
<comment type="caution">
    <text evidence="1">The sequence shown here is derived from an EMBL/GenBank/DDBJ whole genome shotgun (WGS) entry which is preliminary data.</text>
</comment>
<reference evidence="1 2" key="1">
    <citation type="submission" date="2018-11" db="EMBL/GenBank/DDBJ databases">
        <title>Microbial catabolism of amino acid.</title>
        <authorList>
            <person name="Hibi M."/>
            <person name="Ogawa J."/>
        </authorList>
    </citation>
    <scope>NUCLEOTIDE SEQUENCE [LARGE SCALE GENOMIC DNA]</scope>
    <source>
        <strain evidence="1 2">C31-06</strain>
    </source>
</reference>
<gene>
    <name evidence="1" type="ORF">Rhow_000796</name>
</gene>
<evidence type="ECO:0000313" key="1">
    <source>
        <dbReference type="EMBL" id="GCE37912.1"/>
    </source>
</evidence>
<dbReference type="AlphaFoldDB" id="A0A402C2X2"/>
<protein>
    <submittedName>
        <fullName evidence="1">Uncharacterized protein</fullName>
    </submittedName>
</protein>
<accession>A0A402C2X2</accession>
<dbReference type="Proteomes" id="UP000287519">
    <property type="component" value="Unassembled WGS sequence"/>
</dbReference>
<organism evidence="1 2">
    <name type="scientific">Rhodococcus wratislaviensis</name>
    <name type="common">Tsukamurella wratislaviensis</name>
    <dbReference type="NCBI Taxonomy" id="44752"/>
    <lineage>
        <taxon>Bacteria</taxon>
        <taxon>Bacillati</taxon>
        <taxon>Actinomycetota</taxon>
        <taxon>Actinomycetes</taxon>
        <taxon>Mycobacteriales</taxon>
        <taxon>Nocardiaceae</taxon>
        <taxon>Rhodococcus</taxon>
    </lineage>
</organism>
<proteinExistence type="predicted"/>
<dbReference type="EMBL" id="BHYM01000013">
    <property type="protein sequence ID" value="GCE37912.1"/>
    <property type="molecule type" value="Genomic_DNA"/>
</dbReference>
<keyword evidence="2" id="KW-1185">Reference proteome</keyword>
<name>A0A402C2X2_RHOWR</name>
<evidence type="ECO:0000313" key="2">
    <source>
        <dbReference type="Proteomes" id="UP000287519"/>
    </source>
</evidence>